<keyword evidence="6" id="KW-0833">Ubl conjugation pathway</keyword>
<evidence type="ECO:0000256" key="5">
    <source>
        <dbReference type="ARBA" id="ARBA00022771"/>
    </source>
</evidence>
<keyword evidence="3" id="KW-0479">Metal-binding</keyword>
<comment type="pathway">
    <text evidence="1">Protein modification; protein ubiquitination.</text>
</comment>
<keyword evidence="11" id="KW-1185">Reference proteome</keyword>
<dbReference type="CDD" id="cd16630">
    <property type="entry name" value="RING-HC_RBR_RNF216"/>
    <property type="match status" value="1"/>
</dbReference>
<keyword evidence="2" id="KW-0808">Transferase</keyword>
<gene>
    <name evidence="10" type="ORF">P5673_006834</name>
</gene>
<dbReference type="InterPro" id="IPR002867">
    <property type="entry name" value="IBR_dom"/>
</dbReference>
<feature type="compositionally biased region" description="Low complexity" evidence="8">
    <location>
        <begin position="128"/>
        <end position="138"/>
    </location>
</feature>
<comment type="caution">
    <text evidence="10">The sequence shown here is derived from an EMBL/GenBank/DDBJ whole genome shotgun (WGS) entry which is preliminary data.</text>
</comment>
<dbReference type="PROSITE" id="PS51873">
    <property type="entry name" value="TRIAD"/>
    <property type="match status" value="1"/>
</dbReference>
<dbReference type="CDD" id="cd20339">
    <property type="entry name" value="BRcat_RBR_RNF216"/>
    <property type="match status" value="1"/>
</dbReference>
<dbReference type="InterPro" id="IPR058758">
    <property type="entry name" value="UBA_RNF216"/>
</dbReference>
<evidence type="ECO:0000313" key="10">
    <source>
        <dbReference type="EMBL" id="KAK2568807.1"/>
    </source>
</evidence>
<feature type="region of interest" description="Disordered" evidence="8">
    <location>
        <begin position="128"/>
        <end position="162"/>
    </location>
</feature>
<dbReference type="InterPro" id="IPR047545">
    <property type="entry name" value="BRcat_RBR_RNF216"/>
</dbReference>
<dbReference type="GO" id="GO:0008270">
    <property type="term" value="F:zinc ion binding"/>
    <property type="evidence" value="ECO:0007669"/>
    <property type="project" value="UniProtKB-KW"/>
</dbReference>
<dbReference type="InterPro" id="IPR044066">
    <property type="entry name" value="TRIAD_supradom"/>
</dbReference>
<feature type="domain" description="RING-type" evidence="9">
    <location>
        <begin position="412"/>
        <end position="629"/>
    </location>
</feature>
<evidence type="ECO:0000256" key="2">
    <source>
        <dbReference type="ARBA" id="ARBA00022679"/>
    </source>
</evidence>
<feature type="compositionally biased region" description="Polar residues" evidence="8">
    <location>
        <begin position="139"/>
        <end position="162"/>
    </location>
</feature>
<evidence type="ECO:0000256" key="6">
    <source>
        <dbReference type="ARBA" id="ARBA00022786"/>
    </source>
</evidence>
<reference evidence="10" key="2">
    <citation type="journal article" date="2023" name="Science">
        <title>Genomic signatures of disease resistance in endangered staghorn corals.</title>
        <authorList>
            <person name="Vollmer S.V."/>
            <person name="Selwyn J.D."/>
            <person name="Despard B.A."/>
            <person name="Roesel C.L."/>
        </authorList>
    </citation>
    <scope>NUCLEOTIDE SEQUENCE</scope>
    <source>
        <strain evidence="10">K2</strain>
    </source>
</reference>
<evidence type="ECO:0000256" key="8">
    <source>
        <dbReference type="SAM" id="MobiDB-lite"/>
    </source>
</evidence>
<dbReference type="InterPro" id="IPR047544">
    <property type="entry name" value="RING-HC_RBR_RNF216"/>
</dbReference>
<dbReference type="PANTHER" id="PTHR22770:SF47">
    <property type="entry name" value="E3 UBIQUITIN-PROTEIN LIGASE RNF216"/>
    <property type="match status" value="1"/>
</dbReference>
<keyword evidence="7" id="KW-0862">Zinc</keyword>
<dbReference type="AlphaFoldDB" id="A0AAD9QWH6"/>
<dbReference type="SUPFAM" id="SSF57850">
    <property type="entry name" value="RING/U-box"/>
    <property type="match status" value="3"/>
</dbReference>
<dbReference type="PANTHER" id="PTHR22770">
    <property type="entry name" value="UBIQUITIN CONJUGATING ENZYME 7 INTERACTING PROTEIN-RELATED"/>
    <property type="match status" value="1"/>
</dbReference>
<keyword evidence="5" id="KW-0863">Zinc-finger</keyword>
<protein>
    <submittedName>
        <fullName evidence="10">E3 ubiquitin-protein ligase RNF216</fullName>
    </submittedName>
</protein>
<evidence type="ECO:0000313" key="11">
    <source>
        <dbReference type="Proteomes" id="UP001249851"/>
    </source>
</evidence>
<feature type="compositionally biased region" description="Basic and acidic residues" evidence="8">
    <location>
        <begin position="652"/>
        <end position="671"/>
    </location>
</feature>
<reference evidence="10" key="1">
    <citation type="journal article" date="2023" name="G3 (Bethesda)">
        <title>Whole genome assembly and annotation of the endangered Caribbean coral Acropora cervicornis.</title>
        <authorList>
            <person name="Selwyn J.D."/>
            <person name="Vollmer S.V."/>
        </authorList>
    </citation>
    <scope>NUCLEOTIDE SEQUENCE</scope>
    <source>
        <strain evidence="10">K2</strain>
    </source>
</reference>
<dbReference type="InterPro" id="IPR047546">
    <property type="entry name" value="Rcat_RBR_RNF216"/>
</dbReference>
<evidence type="ECO:0000256" key="3">
    <source>
        <dbReference type="ARBA" id="ARBA00022723"/>
    </source>
</evidence>
<evidence type="ECO:0000256" key="7">
    <source>
        <dbReference type="ARBA" id="ARBA00022833"/>
    </source>
</evidence>
<dbReference type="Pfam" id="PF26200">
    <property type="entry name" value="Rcat_RNF216"/>
    <property type="match status" value="1"/>
</dbReference>
<organism evidence="10 11">
    <name type="scientific">Acropora cervicornis</name>
    <name type="common">Staghorn coral</name>
    <dbReference type="NCBI Taxonomy" id="6130"/>
    <lineage>
        <taxon>Eukaryota</taxon>
        <taxon>Metazoa</taxon>
        <taxon>Cnidaria</taxon>
        <taxon>Anthozoa</taxon>
        <taxon>Hexacorallia</taxon>
        <taxon>Scleractinia</taxon>
        <taxon>Astrocoeniina</taxon>
        <taxon>Acroporidae</taxon>
        <taxon>Acropora</taxon>
    </lineage>
</organism>
<accession>A0AAD9QWH6</accession>
<proteinExistence type="predicted"/>
<dbReference type="Pfam" id="PF26191">
    <property type="entry name" value="RING-HC_RBR_RNF216"/>
    <property type="match status" value="1"/>
</dbReference>
<dbReference type="Pfam" id="PF26112">
    <property type="entry name" value="UBA_RNF216"/>
    <property type="match status" value="1"/>
</dbReference>
<evidence type="ECO:0000256" key="4">
    <source>
        <dbReference type="ARBA" id="ARBA00022737"/>
    </source>
</evidence>
<dbReference type="SMART" id="SM00647">
    <property type="entry name" value="IBR"/>
    <property type="match status" value="1"/>
</dbReference>
<evidence type="ECO:0000256" key="1">
    <source>
        <dbReference type="ARBA" id="ARBA00004906"/>
    </source>
</evidence>
<keyword evidence="4" id="KW-0677">Repeat</keyword>
<feature type="region of interest" description="Disordered" evidence="8">
    <location>
        <begin position="652"/>
        <end position="682"/>
    </location>
</feature>
<dbReference type="InterPro" id="IPR051628">
    <property type="entry name" value="LUBAC_E3_Ligases"/>
</dbReference>
<dbReference type="Proteomes" id="UP001249851">
    <property type="component" value="Unassembled WGS sequence"/>
</dbReference>
<name>A0AAD9QWH6_ACRCE</name>
<sequence>MAVADNDARILDSLRQIFPQFNDHVLSNCLQHVRETVGENPATIIPGCIDVLLARQTANEVSLPGPTLCIPSISLDDYKYRGSSFAGNMDNDVIFVKSTSGNQRERTNHIVINLTDDMAICGSPCTTNNSSATSSCSPVNTGNRNTTESRRNSASRNDSHPISSVTVNSCVTVGVDEGVEVQVVGENPRFDPMKEALKNLNSLFPDVEENYLQRLVDKWSHLIPGEAINNACNELLEMKDYPKKKPIVSTAQAEVSNPSGKKERMDYFKNFSSQVSAKYGQQCLQILQNDFQMISMRNIRLAMAKFHGHYAPSKRYLQEQLRLSSRSASSTMTSTLRDLPSPAEGKEVFNPPIIDLLKNRRYPVMVPCQADIVEELKREIEFMKRDELSKKEEMDRLLAVSLNDKQYEEEGQKIQCGCCYGDAAFEDMVQCLEGHLFCASCLMNYAKEAAFGQGKAALTCMSDGCDGTFPFSQLKKALPVNILEKYEDRVQEESLLMAQMEDFVRCPSCDFAVILPLEDKVLKCQNPSCGKETCRYCKEDWSEHFGLKCNEVEKSAQKDVRISYEEKMTMAKIRKCPSCGCEFTKSDGCNKMTCRCGTTMCYICRKPKINYSHFCQHPKDPGKSCTKCTSCSLWTDPTEDDNRAVQELEKEAMEAKRKFEEENTRSDDNPAKKVKISSSGNV</sequence>
<dbReference type="Gene3D" id="1.20.120.1750">
    <property type="match status" value="1"/>
</dbReference>
<dbReference type="CDD" id="cd20353">
    <property type="entry name" value="Rcat_RBR_RNF216"/>
    <property type="match status" value="1"/>
</dbReference>
<evidence type="ECO:0000259" key="9">
    <source>
        <dbReference type="PROSITE" id="PS51873"/>
    </source>
</evidence>
<dbReference type="GO" id="GO:0016740">
    <property type="term" value="F:transferase activity"/>
    <property type="evidence" value="ECO:0007669"/>
    <property type="project" value="UniProtKB-KW"/>
</dbReference>
<dbReference type="EMBL" id="JARQWQ010000011">
    <property type="protein sequence ID" value="KAK2568807.1"/>
    <property type="molecule type" value="Genomic_DNA"/>
</dbReference>